<dbReference type="GO" id="GO:0003677">
    <property type="term" value="F:DNA binding"/>
    <property type="evidence" value="ECO:0007669"/>
    <property type="project" value="InterPro"/>
</dbReference>
<proteinExistence type="inferred from homology"/>
<dbReference type="Pfam" id="PF07506">
    <property type="entry name" value="RepB"/>
    <property type="match status" value="1"/>
</dbReference>
<dbReference type="GO" id="GO:0007059">
    <property type="term" value="P:chromosome segregation"/>
    <property type="evidence" value="ECO:0007669"/>
    <property type="project" value="TreeGrafter"/>
</dbReference>
<evidence type="ECO:0000256" key="1">
    <source>
        <dbReference type="ARBA" id="ARBA00006295"/>
    </source>
</evidence>
<dbReference type="NCBIfam" id="TIGR00180">
    <property type="entry name" value="parB_part"/>
    <property type="match status" value="1"/>
</dbReference>
<gene>
    <name evidence="3" type="ORF">VE25_19135</name>
</gene>
<feature type="domain" description="ParB-like N-terminal" evidence="2">
    <location>
        <begin position="56"/>
        <end position="151"/>
    </location>
</feature>
<dbReference type="EMBL" id="JZEX01000173">
    <property type="protein sequence ID" value="KKB07152.1"/>
    <property type="molecule type" value="Genomic_DNA"/>
</dbReference>
<evidence type="ECO:0000313" key="4">
    <source>
        <dbReference type="Proteomes" id="UP000033632"/>
    </source>
</evidence>
<dbReference type="Pfam" id="PF02195">
    <property type="entry name" value="ParB_N"/>
    <property type="match status" value="1"/>
</dbReference>
<dbReference type="InterPro" id="IPR050336">
    <property type="entry name" value="Chromosome_partition/occlusion"/>
</dbReference>
<dbReference type="InterPro" id="IPR003115">
    <property type="entry name" value="ParB_N"/>
</dbReference>
<dbReference type="SUPFAM" id="SSF109709">
    <property type="entry name" value="KorB DNA-binding domain-like"/>
    <property type="match status" value="1"/>
</dbReference>
<reference evidence="3 4" key="1">
    <citation type="submission" date="2015-03" db="EMBL/GenBank/DDBJ databases">
        <authorList>
            <person name="Hassan Y.I."/>
            <person name="Lepp D."/>
            <person name="Li X.-Z."/>
            <person name="Zhou T."/>
        </authorList>
    </citation>
    <scope>NUCLEOTIDE SEQUENCE [LARGE SCALE GENOMIC DNA]</scope>
    <source>
        <strain evidence="3 4">BD-c194</strain>
    </source>
</reference>
<dbReference type="OrthoDB" id="7908920at2"/>
<dbReference type="InterPro" id="IPR036086">
    <property type="entry name" value="ParB/Sulfiredoxin_sf"/>
</dbReference>
<dbReference type="PANTHER" id="PTHR33375:SF1">
    <property type="entry name" value="CHROMOSOME-PARTITIONING PROTEIN PARB-RELATED"/>
    <property type="match status" value="1"/>
</dbReference>
<dbReference type="InterPro" id="IPR004437">
    <property type="entry name" value="ParB/RepB/Spo0J"/>
</dbReference>
<dbReference type="Proteomes" id="UP000033632">
    <property type="component" value="Unassembled WGS sequence"/>
</dbReference>
<evidence type="ECO:0000313" key="3">
    <source>
        <dbReference type="EMBL" id="KKB07152.1"/>
    </source>
</evidence>
<comment type="similarity">
    <text evidence="1">Belongs to the ParB family.</text>
</comment>
<dbReference type="Gene3D" id="1.10.10.2830">
    <property type="match status" value="1"/>
</dbReference>
<dbReference type="InterPro" id="IPR037972">
    <property type="entry name" value="RepB_N"/>
</dbReference>
<dbReference type="PANTHER" id="PTHR33375">
    <property type="entry name" value="CHROMOSOME-PARTITIONING PROTEIN PARB-RELATED"/>
    <property type="match status" value="1"/>
</dbReference>
<dbReference type="InterPro" id="IPR017819">
    <property type="entry name" value="Plasmid_partition_RepB"/>
</dbReference>
<dbReference type="SMART" id="SM00470">
    <property type="entry name" value="ParB"/>
    <property type="match status" value="1"/>
</dbReference>
<protein>
    <submittedName>
        <fullName evidence="3">Chromosome partitioning protein ParB</fullName>
    </submittedName>
</protein>
<dbReference type="STRING" id="443610.VE25_19135"/>
<dbReference type="InterPro" id="IPR011111">
    <property type="entry name" value="Plasmid_RepB"/>
</dbReference>
<comment type="caution">
    <text evidence="3">The sequence shown here is derived from an EMBL/GenBank/DDBJ whole genome shotgun (WGS) entry which is preliminary data.</text>
</comment>
<keyword evidence="4" id="KW-1185">Reference proteome</keyword>
<accession>A0A0F5FG38</accession>
<dbReference type="Gene3D" id="3.90.1530.30">
    <property type="match status" value="1"/>
</dbReference>
<dbReference type="SUPFAM" id="SSF110849">
    <property type="entry name" value="ParB/Sulfiredoxin"/>
    <property type="match status" value="1"/>
</dbReference>
<sequence length="336" mass="36884">MARKNPFASIMDNGDAPAERPVARDYTFKGASRSLISSIDEMAAQAGKLLEGETIIEVDPDLVDQSFANDRLNVDQEDYEADYAQVLESIRSSGQNSPALLRPHPQRPGRYMLVFGRLRWRAAKELGLKLRAVIKDISERDHVIAQGQENNARANTSFIEKALFAADIVQRKFDEDNATALAAIGVDRPTLSKMLSVASMPKDLLEAIGRAKAVGRDRWYELKLLLDKPGNVDTALALASSSDFHGMPSEARFDAIVAKLKASKPRRRAAQAPSKRSWAPSDGRVAAEMVASGKKFTIALKAKGTDAAAFGDYLSENLSELYEAFRREKRATTNGD</sequence>
<evidence type="ECO:0000259" key="2">
    <source>
        <dbReference type="SMART" id="SM00470"/>
    </source>
</evidence>
<name>A0A0F5FG38_9HYPH</name>
<dbReference type="AlphaFoldDB" id="A0A0F5FG38"/>
<dbReference type="CDD" id="cd16405">
    <property type="entry name" value="RepB_like_N"/>
    <property type="match status" value="1"/>
</dbReference>
<organism evidence="3 4">
    <name type="scientific">Devosia geojensis</name>
    <dbReference type="NCBI Taxonomy" id="443610"/>
    <lineage>
        <taxon>Bacteria</taxon>
        <taxon>Pseudomonadati</taxon>
        <taxon>Pseudomonadota</taxon>
        <taxon>Alphaproteobacteria</taxon>
        <taxon>Hyphomicrobiales</taxon>
        <taxon>Devosiaceae</taxon>
        <taxon>Devosia</taxon>
    </lineage>
</organism>
<dbReference type="PATRIC" id="fig|443610.3.peg.2143"/>
<dbReference type="GO" id="GO:0005694">
    <property type="term" value="C:chromosome"/>
    <property type="evidence" value="ECO:0007669"/>
    <property type="project" value="TreeGrafter"/>
</dbReference>
<dbReference type="NCBIfam" id="TIGR03454">
    <property type="entry name" value="partition_RepB"/>
    <property type="match status" value="1"/>
</dbReference>
<dbReference type="RefSeq" id="WP_046110270.1">
    <property type="nucleotide sequence ID" value="NZ_JZEX01000173.1"/>
</dbReference>